<protein>
    <submittedName>
        <fullName evidence="2">Variable surface protein</fullName>
    </submittedName>
</protein>
<evidence type="ECO:0000313" key="2">
    <source>
        <dbReference type="EMBL" id="GAW84616.1"/>
    </source>
</evidence>
<dbReference type="EMBL" id="BDQF01000514">
    <property type="protein sequence ID" value="GAW84616.1"/>
    <property type="molecule type" value="Genomic_DNA"/>
</dbReference>
<gene>
    <name evidence="2" type="ORF">PGO_004010</name>
</gene>
<dbReference type="OMA" id="SELMYAN"/>
<dbReference type="OrthoDB" id="383226at2759"/>
<dbReference type="Proteomes" id="UP000195521">
    <property type="component" value="Unassembled WGS sequence"/>
</dbReference>
<feature type="transmembrane region" description="Helical" evidence="1">
    <location>
        <begin position="310"/>
        <end position="331"/>
    </location>
</feature>
<keyword evidence="1" id="KW-0812">Transmembrane</keyword>
<organism evidence="2 3">
    <name type="scientific">Plasmodium gonderi</name>
    <dbReference type="NCBI Taxonomy" id="77519"/>
    <lineage>
        <taxon>Eukaryota</taxon>
        <taxon>Sar</taxon>
        <taxon>Alveolata</taxon>
        <taxon>Apicomplexa</taxon>
        <taxon>Aconoidasida</taxon>
        <taxon>Haemosporida</taxon>
        <taxon>Plasmodiidae</taxon>
        <taxon>Plasmodium</taxon>
        <taxon>Plasmodium (Plasmodium)</taxon>
    </lineage>
</organism>
<dbReference type="GeneID" id="39745424"/>
<sequence length="375" mass="44401">MSSTLGVDELHKLPSELMYANFYRNVDNCKEYPFYEKAKSSIEKEEWEQNVSSKILNALCYVYNESINKKIDESTCNYLYYWLNDTIYTNIKFQLHSTLVIQVLNFLLQSIDGQNICKYDQYNINKENYKDIKILFDFSKDYDMLKKYFSNDYKFCNKDFQDYLYRYIRKYNEFKDICNKPNSRKEICSAFYNYFNRRTEENLSQWKCTLKRSNPNYATQKEEHARVTQPNVQGLNIVQTHAVVNADNNGNKEHEYVNQYANMNEDVHDLNHKQSEYFSFTKESQELSAVIDVSGNPSGSTSKSMAIPPLAIGISIFSIILCKFTPVGYWLKKALLGKSKRKRNIIIERNKIEDFSITEDLDSQRRFNISYSNRY</sequence>
<dbReference type="AlphaFoldDB" id="A0A1Y1JPR8"/>
<reference evidence="3" key="1">
    <citation type="submission" date="2017-04" db="EMBL/GenBank/DDBJ databases">
        <title>Plasmodium gonderi genome.</title>
        <authorList>
            <person name="Arisue N."/>
            <person name="Honma H."/>
            <person name="Kawai S."/>
            <person name="Tougan T."/>
            <person name="Tanabe K."/>
            <person name="Horii T."/>
        </authorList>
    </citation>
    <scope>NUCLEOTIDE SEQUENCE [LARGE SCALE GENOMIC DNA]</scope>
    <source>
        <strain evidence="3">ATCC 30045</strain>
    </source>
</reference>
<dbReference type="Pfam" id="PF05795">
    <property type="entry name" value="Plasmodium_Vir"/>
    <property type="match status" value="1"/>
</dbReference>
<comment type="caution">
    <text evidence="2">The sequence shown here is derived from an EMBL/GenBank/DDBJ whole genome shotgun (WGS) entry which is preliminary data.</text>
</comment>
<keyword evidence="1" id="KW-1133">Transmembrane helix</keyword>
<evidence type="ECO:0000256" key="1">
    <source>
        <dbReference type="SAM" id="Phobius"/>
    </source>
</evidence>
<name>A0A1Y1JPR8_PLAGO</name>
<dbReference type="InterPro" id="IPR008780">
    <property type="entry name" value="Plasmodium_Vir"/>
</dbReference>
<dbReference type="RefSeq" id="XP_028547205.1">
    <property type="nucleotide sequence ID" value="XM_028691404.1"/>
</dbReference>
<proteinExistence type="predicted"/>
<keyword evidence="1" id="KW-0472">Membrane</keyword>
<evidence type="ECO:0000313" key="3">
    <source>
        <dbReference type="Proteomes" id="UP000195521"/>
    </source>
</evidence>
<accession>A0A1Y1JPR8</accession>
<keyword evidence="3" id="KW-1185">Reference proteome</keyword>